<gene>
    <name evidence="2" type="ORF">DV20_10440</name>
</gene>
<keyword evidence="3" id="KW-1185">Reference proteome</keyword>
<feature type="domain" description="YcaO" evidence="1">
    <location>
        <begin position="332"/>
        <end position="726"/>
    </location>
</feature>
<name>A0A066UDL7_9PSEU</name>
<dbReference type="NCBIfam" id="TIGR03604">
    <property type="entry name" value="TOMM_cyclo_SagD"/>
    <property type="match status" value="1"/>
</dbReference>
<dbReference type="STRING" id="287986.DV20_10440"/>
<evidence type="ECO:0000313" key="2">
    <source>
        <dbReference type="EMBL" id="KDN22323.1"/>
    </source>
</evidence>
<dbReference type="AlphaFoldDB" id="A0A066UDL7"/>
<protein>
    <recommendedName>
        <fullName evidence="1">YcaO domain-containing protein</fullName>
    </recommendedName>
</protein>
<dbReference type="eggNOG" id="COG1944">
    <property type="taxonomic scope" value="Bacteria"/>
</dbReference>
<dbReference type="Proteomes" id="UP000027345">
    <property type="component" value="Unassembled WGS sequence"/>
</dbReference>
<accession>A0A066UDL7</accession>
<evidence type="ECO:0000313" key="3">
    <source>
        <dbReference type="Proteomes" id="UP000027345"/>
    </source>
</evidence>
<dbReference type="PANTHER" id="PTHR37809:SF1">
    <property type="entry name" value="RIBOSOMAL PROTEIN S12 METHYLTHIOTRANSFERASE ACCESSORY FACTOR YCAO"/>
    <property type="match status" value="1"/>
</dbReference>
<dbReference type="Gene3D" id="3.30.1330.230">
    <property type="match status" value="1"/>
</dbReference>
<sequence length="726" mass="79625">MSSDARPQLSGIEIHDLEPELCLLITPNGGQFSITAPVGEFRAWLGRCDGTRTREELLAGMNPDYAEVLDVLEEDGCLRTGPDEETGARRLAGTTVLLAGAAELTGPLAELLAPSGYARVEPLTGPGHPAPADPADTVVVAAFTHPAYAELTALEAFCTDRGMRFLPFRCERGQGIAGPAVTPGTGPDFADVLARRRSAAIDPRVLDAFAAAEAPPGPRFRPGETRWLLTALAVQLERWVRGAPTETTTGELELDPVRLTALPRPVLPVPDRPRPVVAHGPRPDLLVDDRTGIVTAVHELPAAPGMPARLRVCAVDVADMRRVVDWPNDRQAFGTSWHDFELARDSAIGEAVERYCGSWLPPERPIRHASYARLRRDGVPALDPRRLNLYSPRQYRTAGFPFAPLTTDVECAWVEGFSHTTKEVVWVPACLVSTEAEPGGARFTDPLIAGLAAGTSVEHAVTSGLEEVLERDTTMLWWANTPRLRRLPVPAEIRALVADTADTYDVTLIPLDNEFAVPIVAAAVFDRTRRWLSIGFATRPDPFEAAKKALAEGFTLQHTCLALDDERELSAMQTDLPHLGNLKPYRADRRYLDSYREDFADVVDLLCQQQIYLDPRAAARVAPWVRDLPVRAWEGLPSLGERRLKAYQERVEDRGFEVISVDLTTRDVEAAGFHATHTLVPGLVSNFPAGFPYWGDGRISRAAVDLGWRAEPLPEERLNVFPLPHA</sequence>
<evidence type="ECO:0000259" key="1">
    <source>
        <dbReference type="PROSITE" id="PS51664"/>
    </source>
</evidence>
<dbReference type="OrthoDB" id="2379922at2"/>
<reference evidence="2 3" key="1">
    <citation type="submission" date="2014-05" db="EMBL/GenBank/DDBJ databases">
        <title>Draft genome sequence of Amycolatopsis rifamycinica DSM 46095.</title>
        <authorList>
            <person name="Lal R."/>
            <person name="Saxena A."/>
            <person name="Kumari R."/>
            <person name="Mukherjee U."/>
            <person name="Singh P."/>
            <person name="Sangwan N."/>
            <person name="Mahato N.K."/>
        </authorList>
    </citation>
    <scope>NUCLEOTIDE SEQUENCE [LARGE SCALE GENOMIC DNA]</scope>
    <source>
        <strain evidence="2 3">DSM 46095</strain>
    </source>
</reference>
<dbReference type="PANTHER" id="PTHR37809">
    <property type="entry name" value="RIBOSOMAL PROTEIN S12 METHYLTHIOTRANSFERASE ACCESSORY FACTOR YCAO"/>
    <property type="match status" value="1"/>
</dbReference>
<dbReference type="InterPro" id="IPR003776">
    <property type="entry name" value="YcaO-like_dom"/>
</dbReference>
<comment type="caution">
    <text evidence="2">The sequence shown here is derived from an EMBL/GenBank/DDBJ whole genome shotgun (WGS) entry which is preliminary data.</text>
</comment>
<dbReference type="PROSITE" id="PS51664">
    <property type="entry name" value="YCAO"/>
    <property type="match status" value="1"/>
</dbReference>
<proteinExistence type="predicted"/>
<dbReference type="EMBL" id="JMQI01000021">
    <property type="protein sequence ID" value="KDN22323.1"/>
    <property type="molecule type" value="Genomic_DNA"/>
</dbReference>
<dbReference type="InterPro" id="IPR027624">
    <property type="entry name" value="TOMM_cyclo_SagD"/>
</dbReference>
<organism evidence="2 3">
    <name type="scientific">Amycolatopsis rifamycinica</name>
    <dbReference type="NCBI Taxonomy" id="287986"/>
    <lineage>
        <taxon>Bacteria</taxon>
        <taxon>Bacillati</taxon>
        <taxon>Actinomycetota</taxon>
        <taxon>Actinomycetes</taxon>
        <taxon>Pseudonocardiales</taxon>
        <taxon>Pseudonocardiaceae</taxon>
        <taxon>Amycolatopsis</taxon>
    </lineage>
</organism>
<dbReference type="Gene3D" id="3.30.40.250">
    <property type="match status" value="1"/>
</dbReference>
<dbReference type="Pfam" id="PF02624">
    <property type="entry name" value="YcaO"/>
    <property type="match status" value="1"/>
</dbReference>
<dbReference type="RefSeq" id="WP_043778765.1">
    <property type="nucleotide sequence ID" value="NZ_JMQI01000021.1"/>
</dbReference>
<dbReference type="Gene3D" id="3.30.160.660">
    <property type="match status" value="1"/>
</dbReference>
<dbReference type="Gene3D" id="3.40.50.720">
    <property type="entry name" value="NAD(P)-binding Rossmann-like Domain"/>
    <property type="match status" value="1"/>
</dbReference>